<reference evidence="2" key="1">
    <citation type="submission" date="2013-08" db="EMBL/GenBank/DDBJ databases">
        <authorList>
            <person name="Mendez C."/>
            <person name="Richter M."/>
            <person name="Ferrer M."/>
            <person name="Sanchez J."/>
        </authorList>
    </citation>
    <scope>NUCLEOTIDE SEQUENCE</scope>
</reference>
<dbReference type="GO" id="GO:0004852">
    <property type="term" value="F:uroporphyrinogen-III synthase activity"/>
    <property type="evidence" value="ECO:0007669"/>
    <property type="project" value="InterPro"/>
</dbReference>
<dbReference type="SUPFAM" id="SSF69618">
    <property type="entry name" value="HemD-like"/>
    <property type="match status" value="1"/>
</dbReference>
<dbReference type="Pfam" id="PF02602">
    <property type="entry name" value="HEM4"/>
    <property type="match status" value="1"/>
</dbReference>
<dbReference type="EMBL" id="AUZY01012723">
    <property type="protein sequence ID" value="EQD28195.1"/>
    <property type="molecule type" value="Genomic_DNA"/>
</dbReference>
<dbReference type="AlphaFoldDB" id="T0ZEW9"/>
<accession>T0ZEW9</accession>
<gene>
    <name evidence="2" type="ORF">B1B_18958</name>
</gene>
<dbReference type="GO" id="GO:0033014">
    <property type="term" value="P:tetrapyrrole biosynthetic process"/>
    <property type="evidence" value="ECO:0007669"/>
    <property type="project" value="InterPro"/>
</dbReference>
<evidence type="ECO:0000313" key="2">
    <source>
        <dbReference type="EMBL" id="EQD28195.1"/>
    </source>
</evidence>
<feature type="domain" description="Tetrapyrrole biosynthesis uroporphyrinogen III synthase" evidence="1">
    <location>
        <begin position="4"/>
        <end position="162"/>
    </location>
</feature>
<sequence length="164" mass="18267">MRNIPLTRIVYNQDPGTLKISVEAYAPSLVIVTSSIGANVFLSAGIVGDFAIMCIGRRTAEPFSALKRNVLVPGEENSMGLIDLVSHYTRDRTRIALCRSQKHNTELDEFLSSNGYDYRCFDLYDIEEVRSSNVVNEFMTENCRGIILTSSMEASVFASLAREV</sequence>
<feature type="non-terminal residue" evidence="2">
    <location>
        <position position="164"/>
    </location>
</feature>
<protein>
    <submittedName>
        <fullName evidence="2">Uroporphyrinogen-III synthase</fullName>
    </submittedName>
</protein>
<dbReference type="InterPro" id="IPR036108">
    <property type="entry name" value="4pyrrol_syn_uPrphyn_synt_sf"/>
</dbReference>
<evidence type="ECO:0000259" key="1">
    <source>
        <dbReference type="Pfam" id="PF02602"/>
    </source>
</evidence>
<organism evidence="2">
    <name type="scientific">mine drainage metagenome</name>
    <dbReference type="NCBI Taxonomy" id="410659"/>
    <lineage>
        <taxon>unclassified sequences</taxon>
        <taxon>metagenomes</taxon>
        <taxon>ecological metagenomes</taxon>
    </lineage>
</organism>
<reference evidence="2" key="2">
    <citation type="journal article" date="2014" name="ISME J.">
        <title>Microbial stratification in low pH oxic and suboxic macroscopic growths along an acid mine drainage.</title>
        <authorList>
            <person name="Mendez-Garcia C."/>
            <person name="Mesa V."/>
            <person name="Sprenger R.R."/>
            <person name="Richter M."/>
            <person name="Diez M.S."/>
            <person name="Solano J."/>
            <person name="Bargiela R."/>
            <person name="Golyshina O.V."/>
            <person name="Manteca A."/>
            <person name="Ramos J.L."/>
            <person name="Gallego J.R."/>
            <person name="Llorente I."/>
            <person name="Martins Dos Santos V.A."/>
            <person name="Jensen O.N."/>
            <person name="Pelaez A.I."/>
            <person name="Sanchez J."/>
            <person name="Ferrer M."/>
        </authorList>
    </citation>
    <scope>NUCLEOTIDE SEQUENCE</scope>
</reference>
<proteinExistence type="predicted"/>
<dbReference type="InterPro" id="IPR003754">
    <property type="entry name" value="4pyrrol_synth_uPrphyn_synth"/>
</dbReference>
<dbReference type="Gene3D" id="3.40.50.10090">
    <property type="match status" value="1"/>
</dbReference>
<name>T0ZEW9_9ZZZZ</name>
<comment type="caution">
    <text evidence="2">The sequence shown here is derived from an EMBL/GenBank/DDBJ whole genome shotgun (WGS) entry which is preliminary data.</text>
</comment>